<organism evidence="1">
    <name type="scientific">viral metagenome</name>
    <dbReference type="NCBI Taxonomy" id="1070528"/>
    <lineage>
        <taxon>unclassified sequences</taxon>
        <taxon>metagenomes</taxon>
        <taxon>organismal metagenomes</taxon>
    </lineage>
</organism>
<protein>
    <submittedName>
        <fullName evidence="1">Uncharacterized protein</fullName>
    </submittedName>
</protein>
<dbReference type="EMBL" id="MN740231">
    <property type="protein sequence ID" value="QHT94781.1"/>
    <property type="molecule type" value="Genomic_DNA"/>
</dbReference>
<dbReference type="AlphaFoldDB" id="A0A6C0INH5"/>
<evidence type="ECO:0000313" key="1">
    <source>
        <dbReference type="EMBL" id="QHT94781.1"/>
    </source>
</evidence>
<name>A0A6C0INH5_9ZZZZ</name>
<sequence length="169" mass="20211">MSHLQTTELNALRIVKTMCPDIKKEILSFVSPVVIYNALNIGPFDPDREVDYIDSIGNTCRIISIEKYNWFLERLNFHRRRRAAGESYESTDTRWFMEQLNFHRRRRYAGQPDESRETPINYFTTDKNVDKIQQFLDSSRHMYACKQISMQMKKVNFIVNGDIWYKLKI</sequence>
<accession>A0A6C0INH5</accession>
<proteinExistence type="predicted"/>
<reference evidence="1" key="1">
    <citation type="journal article" date="2020" name="Nature">
        <title>Giant virus diversity and host interactions through global metagenomics.</title>
        <authorList>
            <person name="Schulz F."/>
            <person name="Roux S."/>
            <person name="Paez-Espino D."/>
            <person name="Jungbluth S."/>
            <person name="Walsh D.A."/>
            <person name="Denef V.J."/>
            <person name="McMahon K.D."/>
            <person name="Konstantinidis K.T."/>
            <person name="Eloe-Fadrosh E.A."/>
            <person name="Kyrpides N.C."/>
            <person name="Woyke T."/>
        </authorList>
    </citation>
    <scope>NUCLEOTIDE SEQUENCE</scope>
    <source>
        <strain evidence="1">GVMAG-M-3300024261-26</strain>
    </source>
</reference>